<gene>
    <name evidence="2" type="ordered locus">Kfla_0014</name>
</gene>
<dbReference type="STRING" id="479435.Kfla_0014"/>
<evidence type="ECO:0000256" key="1">
    <source>
        <dbReference type="SAM" id="MobiDB-lite"/>
    </source>
</evidence>
<proteinExistence type="predicted"/>
<dbReference type="KEGG" id="kfl:Kfla_0014"/>
<keyword evidence="3" id="KW-1185">Reference proteome</keyword>
<name>D2PQF8_KRIFD</name>
<reference evidence="2 3" key="2">
    <citation type="journal article" date="2010" name="Stand. Genomic Sci.">
        <title>Complete genome sequence of Kribbella flavida type strain (IFO 14399).</title>
        <authorList>
            <person name="Pukall R."/>
            <person name="Lapidus A."/>
            <person name="Glavina Del Rio T."/>
            <person name="Copeland A."/>
            <person name="Tice H."/>
            <person name="Cheng J.-F."/>
            <person name="Lucas S."/>
            <person name="Chen F."/>
            <person name="Nolan M."/>
            <person name="LaButti K."/>
            <person name="Pati A."/>
            <person name="Ivanova N."/>
            <person name="Mavrommatis K."/>
            <person name="Mikhailova N."/>
            <person name="Pitluck S."/>
            <person name="Bruce D."/>
            <person name="Goodwin L."/>
            <person name="Land M."/>
            <person name="Hauser L."/>
            <person name="Chang Y.-J."/>
            <person name="Jeffries C.D."/>
            <person name="Chen A."/>
            <person name="Palaniappan K."/>
            <person name="Chain P."/>
            <person name="Rohde M."/>
            <person name="Goeker M."/>
            <person name="Bristow J."/>
            <person name="Eisen J.A."/>
            <person name="Markowitz V."/>
            <person name="Hugenholtz P."/>
            <person name="Kyrpides N.C."/>
            <person name="Klenk H.-P."/>
            <person name="Brettin T."/>
        </authorList>
    </citation>
    <scope>NUCLEOTIDE SEQUENCE [LARGE SCALE GENOMIC DNA]</scope>
    <source>
        <strain evidence="3">DSM 17836 / JCM 10339 / NBRC 14399</strain>
    </source>
</reference>
<sequence>MAADFHASNPASNLESRALRVPHPLPQAGPVVGRELVAGVSQVVGMGQVWRSS</sequence>
<dbReference type="Proteomes" id="UP000007967">
    <property type="component" value="Chromosome"/>
</dbReference>
<accession>D2PQF8</accession>
<dbReference type="HOGENOM" id="CLU_3062595_0_0_11"/>
<evidence type="ECO:0000313" key="3">
    <source>
        <dbReference type="Proteomes" id="UP000007967"/>
    </source>
</evidence>
<protein>
    <submittedName>
        <fullName evidence="2">Uncharacterized protein</fullName>
    </submittedName>
</protein>
<feature type="region of interest" description="Disordered" evidence="1">
    <location>
        <begin position="1"/>
        <end position="25"/>
    </location>
</feature>
<dbReference type="AlphaFoldDB" id="D2PQF8"/>
<reference evidence="3" key="1">
    <citation type="submission" date="2009-09" db="EMBL/GenBank/DDBJ databases">
        <title>The complete genome of Kribbella flavida DSM 17836.</title>
        <authorList>
            <consortium name="US DOE Joint Genome Institute (JGI-PGF)"/>
            <person name="Lucas S."/>
            <person name="Copeland A."/>
            <person name="Lapidus A."/>
            <person name="Glavina del Rio T."/>
            <person name="Dalin E."/>
            <person name="Tice H."/>
            <person name="Bruce D."/>
            <person name="Goodwin L."/>
            <person name="Pitluck S."/>
            <person name="Kyrpides N."/>
            <person name="Mavromatis K."/>
            <person name="Ivanova N."/>
            <person name="Saunders E."/>
            <person name="Brettin T."/>
            <person name="Detter J.C."/>
            <person name="Han C."/>
            <person name="Larimer F."/>
            <person name="Land M."/>
            <person name="Hauser L."/>
            <person name="Markowitz V."/>
            <person name="Cheng J.-F."/>
            <person name="Hugenholtz P."/>
            <person name="Woyke T."/>
            <person name="Wu D."/>
            <person name="Pukall R."/>
            <person name="Klenk H.-P."/>
            <person name="Eisen J.A."/>
        </authorList>
    </citation>
    <scope>NUCLEOTIDE SEQUENCE [LARGE SCALE GENOMIC DNA]</scope>
    <source>
        <strain evidence="3">DSM 17836 / JCM 10339 / NBRC 14399</strain>
    </source>
</reference>
<dbReference type="EMBL" id="CP001736">
    <property type="protein sequence ID" value="ADB29145.1"/>
    <property type="molecule type" value="Genomic_DNA"/>
</dbReference>
<evidence type="ECO:0000313" key="2">
    <source>
        <dbReference type="EMBL" id="ADB29145.1"/>
    </source>
</evidence>
<organism evidence="2 3">
    <name type="scientific">Kribbella flavida (strain DSM 17836 / JCM 10339 / NBRC 14399)</name>
    <dbReference type="NCBI Taxonomy" id="479435"/>
    <lineage>
        <taxon>Bacteria</taxon>
        <taxon>Bacillati</taxon>
        <taxon>Actinomycetota</taxon>
        <taxon>Actinomycetes</taxon>
        <taxon>Propionibacteriales</taxon>
        <taxon>Kribbellaceae</taxon>
        <taxon>Kribbella</taxon>
    </lineage>
</organism>